<dbReference type="KEGG" id="pspi:PS2015_2211"/>
<reference evidence="7 8" key="1">
    <citation type="submission" date="2015-11" db="EMBL/GenBank/DDBJ databases">
        <authorList>
            <person name="Zhang Y."/>
            <person name="Guo Z."/>
        </authorList>
    </citation>
    <scope>NUCLEOTIDE SEQUENCE [LARGE SCALE GENOMIC DNA]</scope>
    <source>
        <strain evidence="7 8">KCTC 32221</strain>
    </source>
</reference>
<name>A0A0S2KFG3_9GAMM</name>
<keyword evidence="6" id="KW-0012">Acyltransferase</keyword>
<accession>A0A0S2KFG3</accession>
<proteinExistence type="predicted"/>
<comment type="subcellular location">
    <subcellularLocation>
        <location evidence="1">Cell inner membrane</location>
    </subcellularLocation>
</comment>
<dbReference type="Pfam" id="PF03279">
    <property type="entry name" value="Lip_A_acyltrans"/>
    <property type="match status" value="1"/>
</dbReference>
<dbReference type="Proteomes" id="UP000065641">
    <property type="component" value="Chromosome"/>
</dbReference>
<evidence type="ECO:0000256" key="4">
    <source>
        <dbReference type="ARBA" id="ARBA00022679"/>
    </source>
</evidence>
<keyword evidence="3" id="KW-0997">Cell inner membrane</keyword>
<dbReference type="OrthoDB" id="9808633at2"/>
<dbReference type="GO" id="GO:0016746">
    <property type="term" value="F:acyltransferase activity"/>
    <property type="evidence" value="ECO:0007669"/>
    <property type="project" value="UniProtKB-KW"/>
</dbReference>
<dbReference type="RefSeq" id="WP_058022302.1">
    <property type="nucleotide sequence ID" value="NZ_CP013189.1"/>
</dbReference>
<evidence type="ECO:0000256" key="2">
    <source>
        <dbReference type="ARBA" id="ARBA00022475"/>
    </source>
</evidence>
<evidence type="ECO:0000313" key="8">
    <source>
        <dbReference type="Proteomes" id="UP000065641"/>
    </source>
</evidence>
<sequence>MTQVHESEPCSDQRALVVLCTRLEGILNSRAEVVVVGELQHLCSDNIAGLRIVRSETGFKVYPEGQSPDLERIQQAVHKMECRLRKERSATEKIYMRVENHLRTQAAAASLHTGMGRVVSGLMFRFIHGYNKRCGEQRYSGRRRIVIACLLSEPERIVDNLLLRNAFMNAQFYSRRMAHLANSVESARLVREFVWPDESDYQRVINGDNGSRILLTIHMGDFTGAFKRISSHAAEHRTATSLRREGLDEGWSNLFAGGSSRHFVACHGRDSPLQIVSNLRRGGHTVAILADLKDEFGQTTNVQFLGRTARFVKGPAQLAVSGRAFIYPFVTFQSGQKQRIEFSERISPELLPGENMTDAVNRITQQLVRQAEQWIKRAPDQWKFLGTLPGYFVMEDNNEQQPVQA</sequence>
<keyword evidence="2" id="KW-1003">Cell membrane</keyword>
<evidence type="ECO:0000256" key="1">
    <source>
        <dbReference type="ARBA" id="ARBA00004533"/>
    </source>
</evidence>
<dbReference type="InterPro" id="IPR004960">
    <property type="entry name" value="LipA_acyltrans"/>
</dbReference>
<dbReference type="AlphaFoldDB" id="A0A0S2KFG3"/>
<protein>
    <submittedName>
        <fullName evidence="7">Uncharacterized protein</fullName>
    </submittedName>
</protein>
<gene>
    <name evidence="7" type="ORF">PS2015_2211</name>
</gene>
<keyword evidence="5" id="KW-0472">Membrane</keyword>
<dbReference type="STRING" id="1249552.PS2015_2211"/>
<evidence type="ECO:0000256" key="5">
    <source>
        <dbReference type="ARBA" id="ARBA00023136"/>
    </source>
</evidence>
<keyword evidence="4" id="KW-0808">Transferase</keyword>
<dbReference type="GO" id="GO:0009247">
    <property type="term" value="P:glycolipid biosynthetic process"/>
    <property type="evidence" value="ECO:0007669"/>
    <property type="project" value="UniProtKB-ARBA"/>
</dbReference>
<evidence type="ECO:0000256" key="6">
    <source>
        <dbReference type="ARBA" id="ARBA00023315"/>
    </source>
</evidence>
<organism evidence="7 8">
    <name type="scientific">Pseudohongiella spirulinae</name>
    <dbReference type="NCBI Taxonomy" id="1249552"/>
    <lineage>
        <taxon>Bacteria</taxon>
        <taxon>Pseudomonadati</taxon>
        <taxon>Pseudomonadota</taxon>
        <taxon>Gammaproteobacteria</taxon>
        <taxon>Pseudomonadales</taxon>
        <taxon>Pseudohongiellaceae</taxon>
        <taxon>Pseudohongiella</taxon>
    </lineage>
</organism>
<evidence type="ECO:0000313" key="7">
    <source>
        <dbReference type="EMBL" id="ALO46846.1"/>
    </source>
</evidence>
<dbReference type="GO" id="GO:0005886">
    <property type="term" value="C:plasma membrane"/>
    <property type="evidence" value="ECO:0007669"/>
    <property type="project" value="UniProtKB-SubCell"/>
</dbReference>
<keyword evidence="8" id="KW-1185">Reference proteome</keyword>
<dbReference type="EMBL" id="CP013189">
    <property type="protein sequence ID" value="ALO46846.1"/>
    <property type="molecule type" value="Genomic_DNA"/>
</dbReference>
<evidence type="ECO:0000256" key="3">
    <source>
        <dbReference type="ARBA" id="ARBA00022519"/>
    </source>
</evidence>